<reference evidence="1 2" key="1">
    <citation type="submission" date="2020-01" db="EMBL/GenBank/DDBJ databases">
        <title>Genomes of bacteria type strains.</title>
        <authorList>
            <person name="Chen J."/>
            <person name="Zhu S."/>
            <person name="Chen J."/>
        </authorList>
    </citation>
    <scope>NUCLEOTIDE SEQUENCE [LARGE SCALE GENOMIC DNA]</scope>
    <source>
        <strain evidence="1 2">KCTC 52919</strain>
    </source>
</reference>
<dbReference type="Proteomes" id="UP000476332">
    <property type="component" value="Unassembled WGS sequence"/>
</dbReference>
<dbReference type="AlphaFoldDB" id="A0A6L9MED8"/>
<name>A0A6L9MED8_9HYPH</name>
<evidence type="ECO:0000313" key="2">
    <source>
        <dbReference type="Proteomes" id="UP000476332"/>
    </source>
</evidence>
<proteinExistence type="predicted"/>
<keyword evidence="2" id="KW-1185">Reference proteome</keyword>
<dbReference type="EMBL" id="JAAAMJ010000002">
    <property type="protein sequence ID" value="NDV86026.1"/>
    <property type="molecule type" value="Genomic_DNA"/>
</dbReference>
<accession>A0A6L9MED8</accession>
<sequence length="100" mass="10785">MVQNLKPRARMLGATSAIAEVSEILSVDIVKGELVISDSDGEHRTITVRDGFFMRSIPQPGNFLIRYADGHISHCSRRRAVIANANITVPSTPVPTAATA</sequence>
<organism evidence="1 2">
    <name type="scientific">Aurantimonas aggregata</name>
    <dbReference type="NCBI Taxonomy" id="2047720"/>
    <lineage>
        <taxon>Bacteria</taxon>
        <taxon>Pseudomonadati</taxon>
        <taxon>Pseudomonadota</taxon>
        <taxon>Alphaproteobacteria</taxon>
        <taxon>Hyphomicrobiales</taxon>
        <taxon>Aurantimonadaceae</taxon>
        <taxon>Aurantimonas</taxon>
    </lineage>
</organism>
<gene>
    <name evidence="1" type="ORF">GTW51_04840</name>
</gene>
<protein>
    <submittedName>
        <fullName evidence="1">Uncharacterized protein</fullName>
    </submittedName>
</protein>
<evidence type="ECO:0000313" key="1">
    <source>
        <dbReference type="EMBL" id="NDV86026.1"/>
    </source>
</evidence>
<comment type="caution">
    <text evidence="1">The sequence shown here is derived from an EMBL/GenBank/DDBJ whole genome shotgun (WGS) entry which is preliminary data.</text>
</comment>
<dbReference type="RefSeq" id="WP_163042777.1">
    <property type="nucleotide sequence ID" value="NZ_JAAAMJ010000002.1"/>
</dbReference>